<evidence type="ECO:0000256" key="4">
    <source>
        <dbReference type="ARBA" id="ARBA00022692"/>
    </source>
</evidence>
<dbReference type="SUPFAM" id="SSF161098">
    <property type="entry name" value="MetI-like"/>
    <property type="match status" value="1"/>
</dbReference>
<accession>A0A9D1PUS8</accession>
<gene>
    <name evidence="9" type="ORF">IAB12_05850</name>
</gene>
<evidence type="ECO:0000256" key="5">
    <source>
        <dbReference type="ARBA" id="ARBA00022989"/>
    </source>
</evidence>
<dbReference type="Gene3D" id="1.10.3720.10">
    <property type="entry name" value="MetI-like"/>
    <property type="match status" value="1"/>
</dbReference>
<reference evidence="9" key="2">
    <citation type="submission" date="2021-04" db="EMBL/GenBank/DDBJ databases">
        <authorList>
            <person name="Gilroy R."/>
        </authorList>
    </citation>
    <scope>NUCLEOTIDE SEQUENCE</scope>
    <source>
        <strain evidence="9">Gambia11-129</strain>
    </source>
</reference>
<evidence type="ECO:0000256" key="2">
    <source>
        <dbReference type="ARBA" id="ARBA00022448"/>
    </source>
</evidence>
<comment type="caution">
    <text evidence="9">The sequence shown here is derived from an EMBL/GenBank/DDBJ whole genome shotgun (WGS) entry which is preliminary data.</text>
</comment>
<evidence type="ECO:0000259" key="8">
    <source>
        <dbReference type="PROSITE" id="PS50928"/>
    </source>
</evidence>
<evidence type="ECO:0000256" key="6">
    <source>
        <dbReference type="ARBA" id="ARBA00023136"/>
    </source>
</evidence>
<dbReference type="InterPro" id="IPR051393">
    <property type="entry name" value="ABC_transporter_permease"/>
</dbReference>
<dbReference type="PROSITE" id="PS50928">
    <property type="entry name" value="ABC_TM1"/>
    <property type="match status" value="1"/>
</dbReference>
<protein>
    <submittedName>
        <fullName evidence="9">Sugar ABC transporter permease</fullName>
    </submittedName>
</protein>
<dbReference type="GO" id="GO:0055085">
    <property type="term" value="P:transmembrane transport"/>
    <property type="evidence" value="ECO:0007669"/>
    <property type="project" value="InterPro"/>
</dbReference>
<name>A0A9D1PUS8_9SPIO</name>
<evidence type="ECO:0000313" key="10">
    <source>
        <dbReference type="Proteomes" id="UP000823936"/>
    </source>
</evidence>
<dbReference type="InterPro" id="IPR035906">
    <property type="entry name" value="MetI-like_sf"/>
</dbReference>
<keyword evidence="6 7" id="KW-0472">Membrane</keyword>
<feature type="transmembrane region" description="Helical" evidence="7">
    <location>
        <begin position="136"/>
        <end position="159"/>
    </location>
</feature>
<feature type="transmembrane region" description="Helical" evidence="7">
    <location>
        <begin position="7"/>
        <end position="36"/>
    </location>
</feature>
<feature type="transmembrane region" description="Helical" evidence="7">
    <location>
        <begin position="180"/>
        <end position="201"/>
    </location>
</feature>
<dbReference type="PANTHER" id="PTHR30193">
    <property type="entry name" value="ABC TRANSPORTER PERMEASE PROTEIN"/>
    <property type="match status" value="1"/>
</dbReference>
<keyword evidence="4 7" id="KW-0812">Transmembrane</keyword>
<dbReference type="Proteomes" id="UP000823936">
    <property type="component" value="Unassembled WGS sequence"/>
</dbReference>
<dbReference type="GO" id="GO:0005886">
    <property type="term" value="C:plasma membrane"/>
    <property type="evidence" value="ECO:0007669"/>
    <property type="project" value="UniProtKB-SubCell"/>
</dbReference>
<evidence type="ECO:0000313" key="9">
    <source>
        <dbReference type="EMBL" id="HIV99279.1"/>
    </source>
</evidence>
<feature type="transmembrane region" description="Helical" evidence="7">
    <location>
        <begin position="56"/>
        <end position="78"/>
    </location>
</feature>
<dbReference type="AlphaFoldDB" id="A0A9D1PUS8"/>
<dbReference type="PANTHER" id="PTHR30193:SF37">
    <property type="entry name" value="INNER MEMBRANE ABC TRANSPORTER PERMEASE PROTEIN YCJO"/>
    <property type="match status" value="1"/>
</dbReference>
<dbReference type="CDD" id="cd06261">
    <property type="entry name" value="TM_PBP2"/>
    <property type="match status" value="1"/>
</dbReference>
<keyword evidence="3" id="KW-1003">Cell membrane</keyword>
<comment type="similarity">
    <text evidence="7">Belongs to the binding-protein-dependent transport system permease family.</text>
</comment>
<reference evidence="9" key="1">
    <citation type="journal article" date="2021" name="PeerJ">
        <title>Extensive microbial diversity within the chicken gut microbiome revealed by metagenomics and culture.</title>
        <authorList>
            <person name="Gilroy R."/>
            <person name="Ravi A."/>
            <person name="Getino M."/>
            <person name="Pursley I."/>
            <person name="Horton D.L."/>
            <person name="Alikhan N.F."/>
            <person name="Baker D."/>
            <person name="Gharbi K."/>
            <person name="Hall N."/>
            <person name="Watson M."/>
            <person name="Adriaenssens E.M."/>
            <person name="Foster-Nyarko E."/>
            <person name="Jarju S."/>
            <person name="Secka A."/>
            <person name="Antonio M."/>
            <person name="Oren A."/>
            <person name="Chaudhuri R.R."/>
            <person name="La Ragione R."/>
            <person name="Hildebrand F."/>
            <person name="Pallen M.J."/>
        </authorList>
    </citation>
    <scope>NUCLEOTIDE SEQUENCE</scope>
    <source>
        <strain evidence="9">Gambia11-129</strain>
    </source>
</reference>
<dbReference type="InterPro" id="IPR000515">
    <property type="entry name" value="MetI-like"/>
</dbReference>
<evidence type="ECO:0000256" key="3">
    <source>
        <dbReference type="ARBA" id="ARBA00022475"/>
    </source>
</evidence>
<comment type="subcellular location">
    <subcellularLocation>
        <location evidence="1 7">Cell membrane</location>
        <topology evidence="1 7">Multi-pass membrane protein</topology>
    </subcellularLocation>
</comment>
<feature type="domain" description="ABC transmembrane type-1" evidence="8">
    <location>
        <begin position="53"/>
        <end position="261"/>
    </location>
</feature>
<keyword evidence="5 7" id="KW-1133">Transmembrane helix</keyword>
<feature type="transmembrane region" description="Helical" evidence="7">
    <location>
        <begin position="242"/>
        <end position="262"/>
    </location>
</feature>
<organism evidence="9 10">
    <name type="scientific">Candidatus Ornithospirochaeta avicola</name>
    <dbReference type="NCBI Taxonomy" id="2840896"/>
    <lineage>
        <taxon>Bacteria</taxon>
        <taxon>Pseudomonadati</taxon>
        <taxon>Spirochaetota</taxon>
        <taxon>Spirochaetia</taxon>
        <taxon>Spirochaetales</taxon>
        <taxon>Spirochaetaceae</taxon>
        <taxon>Spirochaetaceae incertae sedis</taxon>
        <taxon>Candidatus Ornithospirochaeta</taxon>
    </lineage>
</organism>
<feature type="transmembrane region" description="Helical" evidence="7">
    <location>
        <begin position="90"/>
        <end position="107"/>
    </location>
</feature>
<dbReference type="Pfam" id="PF00528">
    <property type="entry name" value="BPD_transp_1"/>
    <property type="match status" value="1"/>
</dbReference>
<dbReference type="EMBL" id="DXHU01000022">
    <property type="protein sequence ID" value="HIV99279.1"/>
    <property type="molecule type" value="Genomic_DNA"/>
</dbReference>
<sequence>MTYKRKAYLYLLPSLILATVFFILPALAAAFSSLSSPSGYISLFKKRYFLLSVKNTLLFTLLFIPINTLFSLVLAALTRKDDKISLFFRNIYIIPLSFSLALIAVVFKKMLSSHSGIINRMLGLDFSLLDSTSGSFASLVFLSLFLDVAINYIILYSSFRSIDKSIIEMAMIDGAKKSRLFFSIEIPLIKKAIFLVLALGIKDALLISSPIMILTSGGPFRSTESIMFFYYVEAFNNMNYSYANSISTLMLSLSISSSLFFAKRRKHD</sequence>
<proteinExistence type="inferred from homology"/>
<evidence type="ECO:0000256" key="7">
    <source>
        <dbReference type="RuleBase" id="RU363032"/>
    </source>
</evidence>
<keyword evidence="2 7" id="KW-0813">Transport</keyword>
<evidence type="ECO:0000256" key="1">
    <source>
        <dbReference type="ARBA" id="ARBA00004651"/>
    </source>
</evidence>